<dbReference type="AlphaFoldDB" id="A0ABC8T317"/>
<dbReference type="EMBL" id="CAUOFW020003747">
    <property type="protein sequence ID" value="CAK9161843.1"/>
    <property type="molecule type" value="Genomic_DNA"/>
</dbReference>
<gene>
    <name evidence="2" type="ORF">ILEXP_LOCUS30670</name>
    <name evidence="3" type="ORF">ILEXP_LOCUS30671</name>
</gene>
<dbReference type="EMBL" id="CAUOFW020003747">
    <property type="protein sequence ID" value="CAK9161844.1"/>
    <property type="molecule type" value="Genomic_DNA"/>
</dbReference>
<protein>
    <submittedName>
        <fullName evidence="3">Uncharacterized protein</fullName>
    </submittedName>
</protein>
<accession>A0ABC8T317</accession>
<comment type="caution">
    <text evidence="3">The sequence shown here is derived from an EMBL/GenBank/DDBJ whole genome shotgun (WGS) entry which is preliminary data.</text>
</comment>
<reference evidence="3 4" key="1">
    <citation type="submission" date="2024-02" db="EMBL/GenBank/DDBJ databases">
        <authorList>
            <person name="Vignale AGUSTIN F."/>
            <person name="Sosa J E."/>
            <person name="Modenutti C."/>
        </authorList>
    </citation>
    <scope>NUCLEOTIDE SEQUENCE [LARGE SCALE GENOMIC DNA]</scope>
</reference>
<proteinExistence type="predicted"/>
<organism evidence="3 4">
    <name type="scientific">Ilex paraguariensis</name>
    <name type="common">yerba mate</name>
    <dbReference type="NCBI Taxonomy" id="185542"/>
    <lineage>
        <taxon>Eukaryota</taxon>
        <taxon>Viridiplantae</taxon>
        <taxon>Streptophyta</taxon>
        <taxon>Embryophyta</taxon>
        <taxon>Tracheophyta</taxon>
        <taxon>Spermatophyta</taxon>
        <taxon>Magnoliopsida</taxon>
        <taxon>eudicotyledons</taxon>
        <taxon>Gunneridae</taxon>
        <taxon>Pentapetalae</taxon>
        <taxon>asterids</taxon>
        <taxon>campanulids</taxon>
        <taxon>Aquifoliales</taxon>
        <taxon>Aquifoliaceae</taxon>
        <taxon>Ilex</taxon>
    </lineage>
</organism>
<evidence type="ECO:0000313" key="2">
    <source>
        <dbReference type="EMBL" id="CAK9161843.1"/>
    </source>
</evidence>
<evidence type="ECO:0000313" key="4">
    <source>
        <dbReference type="Proteomes" id="UP001642360"/>
    </source>
</evidence>
<sequence>MNMESTNEQNETVTVKNLCRVKEDEKHHIENAEVKARYPHTVKYIEKKLIDKGVKRLERHPADGLPLKHDPKKGHGGKYTREGPTDEVEIEIETAPPAIDENDPNYVDEEVEEKLAKGEDDDEVGELVVGEVEVPKVVKEGVARIELDPHLKVN</sequence>
<evidence type="ECO:0000256" key="1">
    <source>
        <dbReference type="SAM" id="MobiDB-lite"/>
    </source>
</evidence>
<feature type="compositionally biased region" description="Basic and acidic residues" evidence="1">
    <location>
        <begin position="60"/>
        <end position="69"/>
    </location>
</feature>
<feature type="region of interest" description="Disordered" evidence="1">
    <location>
        <begin position="60"/>
        <end position="88"/>
    </location>
</feature>
<keyword evidence="4" id="KW-1185">Reference proteome</keyword>
<evidence type="ECO:0000313" key="3">
    <source>
        <dbReference type="EMBL" id="CAK9161844.1"/>
    </source>
</evidence>
<dbReference type="Proteomes" id="UP001642360">
    <property type="component" value="Unassembled WGS sequence"/>
</dbReference>
<name>A0ABC8T317_9AQUA</name>